<dbReference type="GO" id="GO:0009313">
    <property type="term" value="P:oligosaccharide catabolic process"/>
    <property type="evidence" value="ECO:0007669"/>
    <property type="project" value="TreeGrafter"/>
</dbReference>
<evidence type="ECO:0000256" key="1">
    <source>
        <dbReference type="ARBA" id="ARBA00000427"/>
    </source>
</evidence>
<keyword evidence="6" id="KW-0378">Hydrolase</keyword>
<feature type="domain" description="Sialidase" evidence="10">
    <location>
        <begin position="439"/>
        <end position="585"/>
    </location>
</feature>
<evidence type="ECO:0000256" key="2">
    <source>
        <dbReference type="ARBA" id="ARBA00009348"/>
    </source>
</evidence>
<dbReference type="InterPro" id="IPR013320">
    <property type="entry name" value="ConA-like_dom_sf"/>
</dbReference>
<comment type="similarity">
    <text evidence="2">Belongs to the glycosyl hydrolase 33 family.</text>
</comment>
<evidence type="ECO:0000256" key="7">
    <source>
        <dbReference type="ARBA" id="ARBA00023295"/>
    </source>
</evidence>
<evidence type="ECO:0000259" key="9">
    <source>
        <dbReference type="Pfam" id="PF02973"/>
    </source>
</evidence>
<gene>
    <name evidence="11" type="ORF">I5Q84_03050</name>
</gene>
<dbReference type="GO" id="GO:0005737">
    <property type="term" value="C:cytoplasm"/>
    <property type="evidence" value="ECO:0007669"/>
    <property type="project" value="TreeGrafter"/>
</dbReference>
<dbReference type="SUPFAM" id="SSF49899">
    <property type="entry name" value="Concanavalin A-like lectins/glucanases"/>
    <property type="match status" value="1"/>
</dbReference>
<evidence type="ECO:0000256" key="4">
    <source>
        <dbReference type="ARBA" id="ARBA00022729"/>
    </source>
</evidence>
<reference evidence="11 12" key="1">
    <citation type="submission" date="2020-11" db="EMBL/GenBank/DDBJ databases">
        <title>Closed and high quality bacterial genomes of the OMM12 community.</title>
        <authorList>
            <person name="Marbouty M."/>
            <person name="Lamy-Besnier Q."/>
            <person name="Debarbieux L."/>
            <person name="Koszul R."/>
        </authorList>
    </citation>
    <scope>NUCLEOTIDE SEQUENCE [LARGE SCALE GENOMIC DNA]</scope>
    <source>
        <strain evidence="11 12">YL31</strain>
    </source>
</reference>
<dbReference type="InterPro" id="IPR026856">
    <property type="entry name" value="Sialidase_fam"/>
</dbReference>
<evidence type="ECO:0000259" key="10">
    <source>
        <dbReference type="Pfam" id="PF13088"/>
    </source>
</evidence>
<dbReference type="Pfam" id="PF13088">
    <property type="entry name" value="BNR_2"/>
    <property type="match status" value="1"/>
</dbReference>
<dbReference type="Gene3D" id="2.40.220.10">
    <property type="entry name" value="Intramolecular Trans-sialidase, Domain 3"/>
    <property type="match status" value="1"/>
</dbReference>
<dbReference type="InterPro" id="IPR036278">
    <property type="entry name" value="Sialidase_sf"/>
</dbReference>
<evidence type="ECO:0000313" key="11">
    <source>
        <dbReference type="EMBL" id="QQR06494.1"/>
    </source>
</evidence>
<dbReference type="GO" id="GO:0016020">
    <property type="term" value="C:membrane"/>
    <property type="evidence" value="ECO:0007669"/>
    <property type="project" value="TreeGrafter"/>
</dbReference>
<feature type="signal peptide" evidence="8">
    <location>
        <begin position="1"/>
        <end position="28"/>
    </location>
</feature>
<dbReference type="InterPro" id="IPR011040">
    <property type="entry name" value="Sialidase"/>
</dbReference>
<dbReference type="PANTHER" id="PTHR10628">
    <property type="entry name" value="SIALIDASE"/>
    <property type="match status" value="1"/>
</dbReference>
<comment type="catalytic activity">
    <reaction evidence="1">
        <text>Hydrolysis of alpha-(2-&gt;3)-, alpha-(2-&gt;6)-, alpha-(2-&gt;8)- glycosidic linkages of terminal sialic acid residues in oligosaccharides, glycoproteins, glycolipids, colominic acid and synthetic substrates.</text>
        <dbReference type="EC" id="3.2.1.18"/>
    </reaction>
</comment>
<protein>
    <recommendedName>
        <fullName evidence="3">exo-alpha-sialidase</fullName>
        <ecNumber evidence="3">3.2.1.18</ecNumber>
    </recommendedName>
</protein>
<dbReference type="PANTHER" id="PTHR10628:SF30">
    <property type="entry name" value="EXO-ALPHA-SIALIDASE"/>
    <property type="match status" value="1"/>
</dbReference>
<sequence>MKQHKRLPLALFLVFALCIQTLSFTSAAAALADPEPVFSASDMTFSSGTDAVALPQSAVTQLSGLSSGTIIVDFTPTAMSTANCLFSLSNSSVTDAYFNLYIDNRGFLGLEVRNHGETRYVNLQGPAEVTRNTRHIMALSADPQEGYKFYFDGDMVFQMPVALYELWEYDYRFMSTVNSADVGYMGATYRNGSFGYPYYGTIDSVRVYDTALAQDVLEAETYIEKDSEIIRQENVFSFEDWNTEGIRIPSILRTDKGTIIATGDIRFGDAAGASNDPPNNCDIGIRVSSDDGATWSQPKMLLNFLDYPNEPQVPMKTDSASYCDSLLVKGQNGRVFFFCDAMTGNVRAPYAAASTGYTSDGYLILKDSAGTQYELHEDDGTVYLNGAATDYTVGPDFTLYKNGQEAGNIFYTNYGTYDASAVPRKTELRVINTVFLIMCYSDDGGYTWSDPKLMNYGFKTSDMKHFGTAPGIGIVIQTGKYQGRILVPLYYNSNSFSGMSGAVLYSDDNGATWHLGESPNDARAAAGLSKIGMGEIQIVEMPPEGDDVSTQLKMFVRQSGGVLIATSYDGGQTWAPDMPRDPTLVAPTPYGGCQQSVINYSHPIDGKPAVIFANAAANSRSNGTIRIGLINENGTNSEGRINYTFDWKYKKVIRSGEFGYSCLMEQPNGNIVCFYEQESRPDNIHSLVFGEYTLDYIKDIKPMNVSY</sequence>
<name>A0AAX1KL04_FLAPL</name>
<dbReference type="InterPro" id="IPR004124">
    <property type="entry name" value="Glyco_hydro_33_N"/>
</dbReference>
<keyword evidence="4 8" id="KW-0732">Signal</keyword>
<dbReference type="KEGG" id="fpla:A4U99_06470"/>
<feature type="domain" description="Glycoside hydrolase family 33 N-terminal" evidence="9">
    <location>
        <begin position="63"/>
        <end position="221"/>
    </location>
</feature>
<feature type="chain" id="PRO_5043993301" description="exo-alpha-sialidase" evidence="8">
    <location>
        <begin position="29"/>
        <end position="707"/>
    </location>
</feature>
<proteinExistence type="inferred from homology"/>
<accession>A0AAX1KL04</accession>
<dbReference type="GO" id="GO:0004308">
    <property type="term" value="F:exo-alpha-sialidase activity"/>
    <property type="evidence" value="ECO:0007669"/>
    <property type="project" value="UniProtKB-EC"/>
</dbReference>
<dbReference type="EMBL" id="CP065315">
    <property type="protein sequence ID" value="QQR06494.1"/>
    <property type="molecule type" value="Genomic_DNA"/>
</dbReference>
<evidence type="ECO:0000256" key="5">
    <source>
        <dbReference type="ARBA" id="ARBA00022737"/>
    </source>
</evidence>
<dbReference type="GO" id="GO:0006689">
    <property type="term" value="P:ganglioside catabolic process"/>
    <property type="evidence" value="ECO:0007669"/>
    <property type="project" value="TreeGrafter"/>
</dbReference>
<dbReference type="CDD" id="cd15482">
    <property type="entry name" value="Sialidase_non-viral"/>
    <property type="match status" value="1"/>
</dbReference>
<dbReference type="Pfam" id="PF02973">
    <property type="entry name" value="Sialidase"/>
    <property type="match status" value="1"/>
</dbReference>
<dbReference type="SUPFAM" id="SSF50939">
    <property type="entry name" value="Sialidases"/>
    <property type="match status" value="1"/>
</dbReference>
<dbReference type="InterPro" id="IPR023364">
    <property type="entry name" value="Trans_sialidase_dom3"/>
</dbReference>
<dbReference type="EC" id="3.2.1.18" evidence="3"/>
<organism evidence="11 12">
    <name type="scientific">Flavonifractor plautii</name>
    <name type="common">Fusobacterium plautii</name>
    <dbReference type="NCBI Taxonomy" id="292800"/>
    <lineage>
        <taxon>Bacteria</taxon>
        <taxon>Bacillati</taxon>
        <taxon>Bacillota</taxon>
        <taxon>Clostridia</taxon>
        <taxon>Eubacteriales</taxon>
        <taxon>Oscillospiraceae</taxon>
        <taxon>Flavonifractor</taxon>
    </lineage>
</organism>
<keyword evidence="5" id="KW-0677">Repeat</keyword>
<dbReference type="RefSeq" id="WP_065534419.1">
    <property type="nucleotide sequence ID" value="NZ_CP015406.2"/>
</dbReference>
<evidence type="ECO:0000256" key="8">
    <source>
        <dbReference type="SAM" id="SignalP"/>
    </source>
</evidence>
<evidence type="ECO:0000256" key="6">
    <source>
        <dbReference type="ARBA" id="ARBA00022801"/>
    </source>
</evidence>
<dbReference type="Gene3D" id="2.60.120.200">
    <property type="match status" value="1"/>
</dbReference>
<evidence type="ECO:0000313" key="12">
    <source>
        <dbReference type="Proteomes" id="UP000595792"/>
    </source>
</evidence>
<evidence type="ECO:0000256" key="3">
    <source>
        <dbReference type="ARBA" id="ARBA00012733"/>
    </source>
</evidence>
<keyword evidence="7" id="KW-0326">Glycosidase</keyword>
<dbReference type="Proteomes" id="UP000595792">
    <property type="component" value="Chromosome"/>
</dbReference>
<dbReference type="AlphaFoldDB" id="A0AAX1KL04"/>
<dbReference type="Gene3D" id="2.120.10.10">
    <property type="match status" value="1"/>
</dbReference>